<accession>A0A1S1NL99</accession>
<name>A0A1S1NL99_9MYCO</name>
<sequence length="153" mass="16280">MVAVTAAGVVVVAVLTSCGRAIPGHPIAVSSPPTTSAASAPVTPAPPPPSDEDQVRQTVMAFQDAYNTQKWDDYLALMCTAMRDRFTDPAMDLLKKTRAAQGLTNVTVTGVDIDGDAATATLDAQNEMLGRRTIQLKLVREDGWKVCVLEPVR</sequence>
<reference evidence="2 3" key="1">
    <citation type="submission" date="2016-10" db="EMBL/GenBank/DDBJ databases">
        <title>Genome sequence of Mycobacterium talmonii.</title>
        <authorList>
            <person name="Greninger A.L."/>
            <person name="Elliott B."/>
            <person name="Vasireddy S."/>
            <person name="Vasireddy R."/>
        </authorList>
    </citation>
    <scope>NUCLEOTIDE SEQUENCE [LARGE SCALE GENOMIC DNA]</scope>
    <source>
        <strain evidence="3">NE-TNMC-100812</strain>
    </source>
</reference>
<evidence type="ECO:0000313" key="2">
    <source>
        <dbReference type="EMBL" id="OHV04809.1"/>
    </source>
</evidence>
<gene>
    <name evidence="2" type="ORF">BKN37_08360</name>
</gene>
<proteinExistence type="predicted"/>
<protein>
    <submittedName>
        <fullName evidence="2">Uncharacterized protein</fullName>
    </submittedName>
</protein>
<dbReference type="SUPFAM" id="SSF54427">
    <property type="entry name" value="NTF2-like"/>
    <property type="match status" value="1"/>
</dbReference>
<feature type="region of interest" description="Disordered" evidence="1">
    <location>
        <begin position="31"/>
        <end position="53"/>
    </location>
</feature>
<comment type="caution">
    <text evidence="2">The sequence shown here is derived from an EMBL/GenBank/DDBJ whole genome shotgun (WGS) entry which is preliminary data.</text>
</comment>
<dbReference type="EMBL" id="MLQM01000030">
    <property type="protein sequence ID" value="OHV04809.1"/>
    <property type="molecule type" value="Genomic_DNA"/>
</dbReference>
<feature type="compositionally biased region" description="Low complexity" evidence="1">
    <location>
        <begin position="31"/>
        <end position="42"/>
    </location>
</feature>
<evidence type="ECO:0000313" key="3">
    <source>
        <dbReference type="Proteomes" id="UP000179734"/>
    </source>
</evidence>
<keyword evidence="3" id="KW-1185">Reference proteome</keyword>
<dbReference type="AlphaFoldDB" id="A0A1S1NL99"/>
<organism evidence="2 3">
    <name type="scientific">Mycobacterium talmoniae</name>
    <dbReference type="NCBI Taxonomy" id="1858794"/>
    <lineage>
        <taxon>Bacteria</taxon>
        <taxon>Bacillati</taxon>
        <taxon>Actinomycetota</taxon>
        <taxon>Actinomycetes</taxon>
        <taxon>Mycobacteriales</taxon>
        <taxon>Mycobacteriaceae</taxon>
        <taxon>Mycobacterium</taxon>
    </lineage>
</organism>
<dbReference type="Proteomes" id="UP000179734">
    <property type="component" value="Unassembled WGS sequence"/>
</dbReference>
<evidence type="ECO:0000256" key="1">
    <source>
        <dbReference type="SAM" id="MobiDB-lite"/>
    </source>
</evidence>
<dbReference type="InterPro" id="IPR032710">
    <property type="entry name" value="NTF2-like_dom_sf"/>
</dbReference>